<sequence>MLLYHDIIHMTSRTSITKNTYHGHFFQSERPMRHHFRLNPGLRRAMPNRGPQRPSILYKSLGSTEEPYDSDMTHSYRLTEGRLIRYPMIQAAASILATSLEVTRASIPLSDSLQLGRLASVAASTSSPLRNSLK</sequence>
<name>A0A075FZ17_9EURY</name>
<proteinExistence type="predicted"/>
<organism evidence="1">
    <name type="scientific">uncultured marine group II/III euryarchaeote AD1000_51_G10</name>
    <dbReference type="NCBI Taxonomy" id="1457781"/>
    <lineage>
        <taxon>Archaea</taxon>
        <taxon>Methanobacteriati</taxon>
        <taxon>Methanobacteriota</taxon>
        <taxon>environmental samples</taxon>
    </lineage>
</organism>
<accession>A0A075FZ17</accession>
<evidence type="ECO:0000313" key="1">
    <source>
        <dbReference type="EMBL" id="AIE94791.1"/>
    </source>
</evidence>
<protein>
    <submittedName>
        <fullName evidence="1">Uncharacterized protein</fullName>
    </submittedName>
</protein>
<reference evidence="1" key="1">
    <citation type="journal article" date="2014" name="Genome Biol. Evol.">
        <title>Pangenome evidence for extensive interdomain horizontal transfer affecting lineage core and shell genes in uncultured planktonic thaumarchaeota and euryarchaeota.</title>
        <authorList>
            <person name="Deschamps P."/>
            <person name="Zivanovic Y."/>
            <person name="Moreira D."/>
            <person name="Rodriguez-Valera F."/>
            <person name="Lopez-Garcia P."/>
        </authorList>
    </citation>
    <scope>NUCLEOTIDE SEQUENCE</scope>
</reference>
<dbReference type="EMBL" id="KF900430">
    <property type="protein sequence ID" value="AIE94791.1"/>
    <property type="molecule type" value="Genomic_DNA"/>
</dbReference>
<dbReference type="AlphaFoldDB" id="A0A075FZ17"/>